<dbReference type="FunFam" id="3.30.505.10:FF:000008">
    <property type="entry name" value="SH2B adapter protein 1 isoform 2"/>
    <property type="match status" value="1"/>
</dbReference>
<dbReference type="SUPFAM" id="SSF109805">
    <property type="entry name" value="Phenylalanine zipper"/>
    <property type="match status" value="1"/>
</dbReference>
<dbReference type="InterPro" id="IPR030523">
    <property type="entry name" value="SH2B"/>
</dbReference>
<keyword evidence="2" id="KW-0597">Phosphoprotein</keyword>
<protein>
    <submittedName>
        <fullName evidence="7">SH2B adaptor protein 3</fullName>
    </submittedName>
</protein>
<dbReference type="RefSeq" id="XP_018608328.1">
    <property type="nucleotide sequence ID" value="XM_018752812.2"/>
</dbReference>
<comment type="similarity">
    <text evidence="1">Belongs to the SH2B adapter family.</text>
</comment>
<gene>
    <name evidence="7" type="primary">SH2B3</name>
    <name evidence="7" type="synonym">sh2b3</name>
</gene>
<dbReference type="SUPFAM" id="SSF55550">
    <property type="entry name" value="SH2 domain"/>
    <property type="match status" value="1"/>
</dbReference>
<keyword evidence="8" id="KW-1185">Reference proteome</keyword>
<reference evidence="7" key="2">
    <citation type="submission" date="2025-08" db="UniProtKB">
        <authorList>
            <consortium name="Ensembl"/>
        </authorList>
    </citation>
    <scope>IDENTIFICATION</scope>
</reference>
<sequence length="657" mass="73351">MNGNTIHQGTTGPPHGWKEFCELHAITTARQLAKHYRRFASERPQQDVLPPDSFSKQFNDLFQQYFCSELAREVVAQAPPLPPPVTGCCRITSLSGALDYRDAGLLGPQTLHTVLAPKVDTMATGSSPAWEQEQLLLCSPADTTHHIRRRSPEEIQTEHHTTAERYTAPVYSLPGSADATHFSVSQIRHGVYRLFKKQPAEQPVGHRELKDRTMIPRTAEETSGTPTANPTVTPPPTLSVRNSWLDRLTSKFRVSRKQRSKTQGSCKEGHLKYLVVDDTISDSQLQWQRCRLLVRRVQEAAGGDGYQLELFDPPKCSSPKLMARCSDISEIRRCKRLEMPDNMNTFVLKVNHYPGSFIFETDSDQQVSSWTTEIKECINNGSDSTDLGFLSLPSGDTTAAARRGSSESVGQGSPQFVPSDQTYQKTDHFLSSYPWFHGPISRVKAAYLVQTPGLDGHGVFLVRQSETRRGDYVLTFNFQGKAKHLRLSLTEWGQCRVQHLRFSSVVDMLSHFRLYPIPLECGAACDVTLSSFVVAGSSLPGQSSPGSAMLMPFSLHRWSSEPNLMHCGPSSWLRSHPVISSPPGSALPPGQLLQQSLLIQERPTADGLHRSESVGWRPQQQHPNLQPTLLPQRNSDYDLDPSNRGCKRAIDNQYTFL</sequence>
<dbReference type="GO" id="GO:0005886">
    <property type="term" value="C:plasma membrane"/>
    <property type="evidence" value="ECO:0007669"/>
    <property type="project" value="TreeGrafter"/>
</dbReference>
<dbReference type="SMART" id="SM00233">
    <property type="entry name" value="PH"/>
    <property type="match status" value="1"/>
</dbReference>
<dbReference type="GO" id="GO:0035556">
    <property type="term" value="P:intracellular signal transduction"/>
    <property type="evidence" value="ECO:0007669"/>
    <property type="project" value="TreeGrafter"/>
</dbReference>
<dbReference type="OrthoDB" id="10047184at2759"/>
<dbReference type="InterPro" id="IPR036860">
    <property type="entry name" value="SH2_dom_sf"/>
</dbReference>
<feature type="region of interest" description="Disordered" evidence="5">
    <location>
        <begin position="608"/>
        <end position="644"/>
    </location>
</feature>
<dbReference type="Gene3D" id="6.10.140.110">
    <property type="match status" value="1"/>
</dbReference>
<dbReference type="PANTHER" id="PTHR10872">
    <property type="entry name" value="SH2B ADAPTER PROTEIN"/>
    <property type="match status" value="1"/>
</dbReference>
<dbReference type="PANTHER" id="PTHR10872:SF1">
    <property type="entry name" value="SH2B ADAPTER PROTEIN 3"/>
    <property type="match status" value="1"/>
</dbReference>
<organism evidence="7 8">
    <name type="scientific">Scleropages formosus</name>
    <name type="common">Asian bonytongue</name>
    <name type="synonym">Osteoglossum formosum</name>
    <dbReference type="NCBI Taxonomy" id="113540"/>
    <lineage>
        <taxon>Eukaryota</taxon>
        <taxon>Metazoa</taxon>
        <taxon>Chordata</taxon>
        <taxon>Craniata</taxon>
        <taxon>Vertebrata</taxon>
        <taxon>Euteleostomi</taxon>
        <taxon>Actinopterygii</taxon>
        <taxon>Neopterygii</taxon>
        <taxon>Teleostei</taxon>
        <taxon>Osteoglossocephala</taxon>
        <taxon>Osteoglossomorpha</taxon>
        <taxon>Osteoglossiformes</taxon>
        <taxon>Osteoglossidae</taxon>
        <taxon>Scleropages</taxon>
    </lineage>
</organism>
<evidence type="ECO:0000313" key="7">
    <source>
        <dbReference type="Ensembl" id="ENSSFOP00015026775.1"/>
    </source>
</evidence>
<dbReference type="Pfam" id="PF00017">
    <property type="entry name" value="SH2"/>
    <property type="match status" value="1"/>
</dbReference>
<feature type="region of interest" description="Disordered" evidence="5">
    <location>
        <begin position="216"/>
        <end position="240"/>
    </location>
</feature>
<evidence type="ECO:0000256" key="3">
    <source>
        <dbReference type="ARBA" id="ARBA00022999"/>
    </source>
</evidence>
<dbReference type="GeneTree" id="ENSGT00950000183191"/>
<dbReference type="InterPro" id="IPR011993">
    <property type="entry name" value="PH-like_dom_sf"/>
</dbReference>
<evidence type="ECO:0000259" key="6">
    <source>
        <dbReference type="PROSITE" id="PS50001"/>
    </source>
</evidence>
<proteinExistence type="inferred from homology"/>
<dbReference type="CDD" id="cd01231">
    <property type="entry name" value="PH_SH2B_family"/>
    <property type="match status" value="1"/>
</dbReference>
<dbReference type="GeneID" id="108934747"/>
<reference evidence="7" key="3">
    <citation type="submission" date="2025-09" db="UniProtKB">
        <authorList>
            <consortium name="Ensembl"/>
        </authorList>
    </citation>
    <scope>IDENTIFICATION</scope>
</reference>
<keyword evidence="3 4" id="KW-0727">SH2 domain</keyword>
<dbReference type="InterPro" id="IPR036290">
    <property type="entry name" value="Phe_ZIP_sf"/>
</dbReference>
<dbReference type="Gene3D" id="3.30.505.10">
    <property type="entry name" value="SH2 domain"/>
    <property type="match status" value="1"/>
</dbReference>
<dbReference type="CTD" id="10019"/>
<dbReference type="SMART" id="SM00252">
    <property type="entry name" value="SH2"/>
    <property type="match status" value="1"/>
</dbReference>
<reference evidence="7 8" key="1">
    <citation type="submission" date="2019-04" db="EMBL/GenBank/DDBJ databases">
        <authorList>
            <consortium name="Wellcome Sanger Institute Data Sharing"/>
        </authorList>
    </citation>
    <scope>NUCLEOTIDE SEQUENCE [LARGE SCALE GENOMIC DNA]</scope>
</reference>
<dbReference type="SUPFAM" id="SSF50729">
    <property type="entry name" value="PH domain-like"/>
    <property type="match status" value="1"/>
</dbReference>
<dbReference type="PRINTS" id="PR00401">
    <property type="entry name" value="SH2DOMAIN"/>
</dbReference>
<dbReference type="Proteomes" id="UP000694397">
    <property type="component" value="Chromosome 1"/>
</dbReference>
<dbReference type="GO" id="GO:0005068">
    <property type="term" value="F:transmembrane receptor protein tyrosine kinase adaptor activity"/>
    <property type="evidence" value="ECO:0007669"/>
    <property type="project" value="TreeGrafter"/>
</dbReference>
<evidence type="ECO:0000256" key="4">
    <source>
        <dbReference type="PROSITE-ProRule" id="PRU00191"/>
    </source>
</evidence>
<dbReference type="InterPro" id="IPR001849">
    <property type="entry name" value="PH_domain"/>
</dbReference>
<dbReference type="Pfam" id="PF08916">
    <property type="entry name" value="Phe_ZIP"/>
    <property type="match status" value="1"/>
</dbReference>
<evidence type="ECO:0000313" key="8">
    <source>
        <dbReference type="Proteomes" id="UP000694397"/>
    </source>
</evidence>
<dbReference type="Ensembl" id="ENSSFOT00015027078.2">
    <property type="protein sequence ID" value="ENSSFOP00015026775.1"/>
    <property type="gene ID" value="ENSSFOG00015017209.2"/>
</dbReference>
<accession>A0A8C9RUW2</accession>
<dbReference type="InterPro" id="IPR000980">
    <property type="entry name" value="SH2"/>
</dbReference>
<dbReference type="AlphaFoldDB" id="A0A8C9RUW2"/>
<dbReference type="InterPro" id="IPR015012">
    <property type="entry name" value="Phe_ZIP"/>
</dbReference>
<dbReference type="PROSITE" id="PS50001">
    <property type="entry name" value="SH2"/>
    <property type="match status" value="1"/>
</dbReference>
<feature type="compositionally biased region" description="Polar residues" evidence="5">
    <location>
        <begin position="618"/>
        <end position="634"/>
    </location>
</feature>
<dbReference type="KEGG" id="sfm:108934747"/>
<feature type="region of interest" description="Disordered" evidence="5">
    <location>
        <begin position="396"/>
        <end position="417"/>
    </location>
</feature>
<name>A0A8C9RUW2_SCLFO</name>
<dbReference type="Gene3D" id="2.30.29.30">
    <property type="entry name" value="Pleckstrin-homology domain (PH domain)/Phosphotyrosine-binding domain (PTB)"/>
    <property type="match status" value="1"/>
</dbReference>
<evidence type="ECO:0000256" key="5">
    <source>
        <dbReference type="SAM" id="MobiDB-lite"/>
    </source>
</evidence>
<evidence type="ECO:0000256" key="1">
    <source>
        <dbReference type="ARBA" id="ARBA00010220"/>
    </source>
</evidence>
<feature type="compositionally biased region" description="Polar residues" evidence="5">
    <location>
        <begin position="406"/>
        <end position="417"/>
    </location>
</feature>
<feature type="domain" description="SH2" evidence="6">
    <location>
        <begin position="435"/>
        <end position="533"/>
    </location>
</feature>
<evidence type="ECO:0000256" key="2">
    <source>
        <dbReference type="ARBA" id="ARBA00022553"/>
    </source>
</evidence>